<dbReference type="SUPFAM" id="SSF55785">
    <property type="entry name" value="PYP-like sensor domain (PAS domain)"/>
    <property type="match status" value="3"/>
</dbReference>
<dbReference type="Gene3D" id="3.30.70.270">
    <property type="match status" value="1"/>
</dbReference>
<feature type="domain" description="PAC" evidence="2">
    <location>
        <begin position="341"/>
        <end position="393"/>
    </location>
</feature>
<dbReference type="Gene3D" id="3.30.450.20">
    <property type="entry name" value="PAS domain"/>
    <property type="match status" value="3"/>
</dbReference>
<reference evidence="5 6" key="1">
    <citation type="submission" date="2019-11" db="EMBL/GenBank/DDBJ databases">
        <title>Paenibacillus monticola sp. nov., a novel PGPR strain isolated from mountain sample in China.</title>
        <authorList>
            <person name="Zhao Q."/>
            <person name="Li H.-P."/>
            <person name="Zhang J.-L."/>
        </authorList>
    </citation>
    <scope>NUCLEOTIDE SEQUENCE [LARGE SCALE GENOMIC DNA]</scope>
    <source>
        <strain evidence="5 6">LC-T2</strain>
    </source>
</reference>
<dbReference type="PANTHER" id="PTHR44757:SF2">
    <property type="entry name" value="BIOFILM ARCHITECTURE MAINTENANCE PROTEIN MBAA"/>
    <property type="match status" value="1"/>
</dbReference>
<feature type="domain" description="GGDEF" evidence="4">
    <location>
        <begin position="425"/>
        <end position="557"/>
    </location>
</feature>
<dbReference type="InterPro" id="IPR000700">
    <property type="entry name" value="PAS-assoc_C"/>
</dbReference>
<comment type="caution">
    <text evidence="5">The sequence shown here is derived from an EMBL/GenBank/DDBJ whole genome shotgun (WGS) entry which is preliminary data.</text>
</comment>
<dbReference type="SUPFAM" id="SSF55073">
    <property type="entry name" value="Nucleotide cyclase"/>
    <property type="match status" value="1"/>
</dbReference>
<dbReference type="PROSITE" id="PS50113">
    <property type="entry name" value="PAC"/>
    <property type="match status" value="3"/>
</dbReference>
<dbReference type="PIRSF" id="PIRSF005925">
    <property type="entry name" value="Dos"/>
    <property type="match status" value="1"/>
</dbReference>
<gene>
    <name evidence="5" type="ORF">GJB61_04215</name>
</gene>
<accession>A0A7X2H285</accession>
<dbReference type="InterPro" id="IPR052155">
    <property type="entry name" value="Biofilm_reg_signaling"/>
</dbReference>
<feature type="domain" description="EAL" evidence="3">
    <location>
        <begin position="566"/>
        <end position="819"/>
    </location>
</feature>
<dbReference type="PROSITE" id="PS50887">
    <property type="entry name" value="GGDEF"/>
    <property type="match status" value="1"/>
</dbReference>
<dbReference type="InterPro" id="IPR012226">
    <property type="entry name" value="Diguanyl_cyclase/Pdiesterase"/>
</dbReference>
<dbReference type="InterPro" id="IPR000160">
    <property type="entry name" value="GGDEF_dom"/>
</dbReference>
<dbReference type="SMART" id="SM00267">
    <property type="entry name" value="GGDEF"/>
    <property type="match status" value="1"/>
</dbReference>
<dbReference type="FunFam" id="3.20.20.450:FF:000001">
    <property type="entry name" value="Cyclic di-GMP phosphodiesterase yahA"/>
    <property type="match status" value="1"/>
</dbReference>
<dbReference type="InterPro" id="IPR001610">
    <property type="entry name" value="PAC"/>
</dbReference>
<dbReference type="SMART" id="SM00091">
    <property type="entry name" value="PAS"/>
    <property type="match status" value="3"/>
</dbReference>
<dbReference type="PROSITE" id="PS50112">
    <property type="entry name" value="PAS"/>
    <property type="match status" value="3"/>
</dbReference>
<dbReference type="SMART" id="SM00052">
    <property type="entry name" value="EAL"/>
    <property type="match status" value="1"/>
</dbReference>
<evidence type="ECO:0000259" key="3">
    <source>
        <dbReference type="PROSITE" id="PS50883"/>
    </source>
</evidence>
<dbReference type="InterPro" id="IPR043128">
    <property type="entry name" value="Rev_trsase/Diguanyl_cyclase"/>
</dbReference>
<dbReference type="Proteomes" id="UP000463051">
    <property type="component" value="Unassembled WGS sequence"/>
</dbReference>
<dbReference type="EMBL" id="WJXB01000001">
    <property type="protein sequence ID" value="MRN52196.1"/>
    <property type="molecule type" value="Genomic_DNA"/>
</dbReference>
<dbReference type="InterPro" id="IPR035965">
    <property type="entry name" value="PAS-like_dom_sf"/>
</dbReference>
<dbReference type="PANTHER" id="PTHR44757">
    <property type="entry name" value="DIGUANYLATE CYCLASE DGCP"/>
    <property type="match status" value="1"/>
</dbReference>
<dbReference type="AlphaFoldDB" id="A0A7X2H285"/>
<dbReference type="InterPro" id="IPR029787">
    <property type="entry name" value="Nucleotide_cyclase"/>
</dbReference>
<name>A0A7X2H285_9BACL</name>
<protein>
    <submittedName>
        <fullName evidence="5">EAL domain-containing protein</fullName>
    </submittedName>
</protein>
<sequence length="823" mass="94237">MNMYSDHDSQNELDDIIYAIDESSIVAKTDAKGVITYVNDKFCAISKYTKEELIGKTHRVINSGYHPKDFFGEMWQTIAQGNIWRGEVKNKTKDGEYYWVDTTIVPSLRNGRPFQYIAIRSDITERMQVEEELKQTLKELSDIQYALDESTIVAKTDGRGIITYVNDRFCEISKYSREELIGKTHRVINSGHHPKSFFREMWQTIAQGNIWRGDVKNKAKDGSHYWVTTTIVPFVTEGEPFQYIAIRTDITDQKRNEELHRDREELLSTTLNCIGDGIITTDRWGKVTFLNPVAKAITGWSFEDAEGLDISDLFMLIHEYSREPVENPVYNALRQGKSVGIDINTLLINKEGAEIPIDDSAAPITDSNDKVIGIVLVFRDMIERKRYEEQLKYNALHDMLTGLPNRRLFRDHLTSAIIHAKHNQESIAVLFLDLDRFKFVNDTLGHDVGDTLLINTADKLLNIVSKRGMVSRIGGDEFTIILVKITKEEVAEIAERIVSVFSHSIVNKVEEITLTLSIGISMYPLDGEDLETLIKNADTAMYFSKEKGRNLYQFFTSDMNEILNHKRILENALSFAIERNELELYFQPKYNLTTGRITGVEALSRWNHSERGIISPTEFIPIAEETGLIVSIGEWVLHEACKQLKQWERQFQLLLPLSINLSKRQFYDKNLISTITRILEETGVNPHDLELEITESIMERGDESLVILSQLKQLGFIISMDDFGTGYSSLSYLKKLPIDTMKIDRSFINETDTNHIDYKILTTIIRLAQSMEMNIIAEGIESEIQQAALLQLGCTEGQGFLFSKPLNVEDFNKFYNEVNIGRS</sequence>
<keyword evidence="6" id="KW-1185">Reference proteome</keyword>
<evidence type="ECO:0000313" key="5">
    <source>
        <dbReference type="EMBL" id="MRN52196.1"/>
    </source>
</evidence>
<feature type="domain" description="PAS" evidence="1">
    <location>
        <begin position="9"/>
        <end position="69"/>
    </location>
</feature>
<dbReference type="InterPro" id="IPR001633">
    <property type="entry name" value="EAL_dom"/>
</dbReference>
<dbReference type="Pfam" id="PF13426">
    <property type="entry name" value="PAS_9"/>
    <property type="match status" value="3"/>
</dbReference>
<dbReference type="InterPro" id="IPR035919">
    <property type="entry name" value="EAL_sf"/>
</dbReference>
<dbReference type="CDD" id="cd01949">
    <property type="entry name" value="GGDEF"/>
    <property type="match status" value="1"/>
</dbReference>
<dbReference type="InterPro" id="IPR000014">
    <property type="entry name" value="PAS"/>
</dbReference>
<proteinExistence type="predicted"/>
<evidence type="ECO:0000313" key="6">
    <source>
        <dbReference type="Proteomes" id="UP000463051"/>
    </source>
</evidence>
<evidence type="ECO:0000259" key="1">
    <source>
        <dbReference type="PROSITE" id="PS50112"/>
    </source>
</evidence>
<evidence type="ECO:0000259" key="2">
    <source>
        <dbReference type="PROSITE" id="PS50113"/>
    </source>
</evidence>
<dbReference type="Pfam" id="PF00563">
    <property type="entry name" value="EAL"/>
    <property type="match status" value="1"/>
</dbReference>
<feature type="domain" description="PAS" evidence="1">
    <location>
        <begin position="129"/>
        <end position="196"/>
    </location>
</feature>
<feature type="domain" description="PAC" evidence="2">
    <location>
        <begin position="211"/>
        <end position="262"/>
    </location>
</feature>
<feature type="domain" description="PAC" evidence="2">
    <location>
        <begin position="84"/>
        <end position="135"/>
    </location>
</feature>
<evidence type="ECO:0000259" key="4">
    <source>
        <dbReference type="PROSITE" id="PS50887"/>
    </source>
</evidence>
<dbReference type="CDD" id="cd00130">
    <property type="entry name" value="PAS"/>
    <property type="match status" value="3"/>
</dbReference>
<dbReference type="SMART" id="SM00086">
    <property type="entry name" value="PAC"/>
    <property type="match status" value="3"/>
</dbReference>
<dbReference type="RefSeq" id="WP_154117173.1">
    <property type="nucleotide sequence ID" value="NZ_WJXB01000001.1"/>
</dbReference>
<dbReference type="PROSITE" id="PS50883">
    <property type="entry name" value="EAL"/>
    <property type="match status" value="1"/>
</dbReference>
<dbReference type="FunFam" id="3.30.70.270:FF:000001">
    <property type="entry name" value="Diguanylate cyclase domain protein"/>
    <property type="match status" value="1"/>
</dbReference>
<dbReference type="Pfam" id="PF00990">
    <property type="entry name" value="GGDEF"/>
    <property type="match status" value="1"/>
</dbReference>
<feature type="domain" description="PAS" evidence="1">
    <location>
        <begin position="263"/>
        <end position="336"/>
    </location>
</feature>
<dbReference type="Gene3D" id="3.20.20.450">
    <property type="entry name" value="EAL domain"/>
    <property type="match status" value="1"/>
</dbReference>
<dbReference type="CDD" id="cd01948">
    <property type="entry name" value="EAL"/>
    <property type="match status" value="1"/>
</dbReference>
<dbReference type="NCBIfam" id="TIGR00254">
    <property type="entry name" value="GGDEF"/>
    <property type="match status" value="1"/>
</dbReference>
<organism evidence="5 6">
    <name type="scientific">Paenibacillus monticola</name>
    <dbReference type="NCBI Taxonomy" id="2666075"/>
    <lineage>
        <taxon>Bacteria</taxon>
        <taxon>Bacillati</taxon>
        <taxon>Bacillota</taxon>
        <taxon>Bacilli</taxon>
        <taxon>Bacillales</taxon>
        <taxon>Paenibacillaceae</taxon>
        <taxon>Paenibacillus</taxon>
    </lineage>
</organism>
<dbReference type="NCBIfam" id="TIGR00229">
    <property type="entry name" value="sensory_box"/>
    <property type="match status" value="3"/>
</dbReference>
<dbReference type="SUPFAM" id="SSF141868">
    <property type="entry name" value="EAL domain-like"/>
    <property type="match status" value="1"/>
</dbReference>